<evidence type="ECO:0000313" key="2">
    <source>
        <dbReference type="EMBL" id="CAF4321961.1"/>
    </source>
</evidence>
<dbReference type="AlphaFoldDB" id="A0A815PE27"/>
<proteinExistence type="predicted"/>
<dbReference type="Proteomes" id="UP000663829">
    <property type="component" value="Unassembled WGS sequence"/>
</dbReference>
<comment type="caution">
    <text evidence="1">The sequence shown here is derived from an EMBL/GenBank/DDBJ whole genome shotgun (WGS) entry which is preliminary data.</text>
</comment>
<gene>
    <name evidence="1" type="ORF">GPM918_LOCUS34611</name>
    <name evidence="2" type="ORF">SRO942_LOCUS35315</name>
</gene>
<sequence>MPVSFTVKNDICTLQLAFYDGVFDVRIKLLLRKWRHDSDLLVFAKYFEEYLGEWVNALTFWYEGAATVSD</sequence>
<keyword evidence="3" id="KW-1185">Reference proteome</keyword>
<name>A0A815PE27_9BILA</name>
<reference evidence="1" key="1">
    <citation type="submission" date="2021-02" db="EMBL/GenBank/DDBJ databases">
        <authorList>
            <person name="Nowell W R."/>
        </authorList>
    </citation>
    <scope>NUCLEOTIDE SEQUENCE</scope>
</reference>
<dbReference type="EMBL" id="CAJNOQ010019318">
    <property type="protein sequence ID" value="CAF1447658.1"/>
    <property type="molecule type" value="Genomic_DNA"/>
</dbReference>
<protein>
    <submittedName>
        <fullName evidence="1">Uncharacterized protein</fullName>
    </submittedName>
</protein>
<organism evidence="1 3">
    <name type="scientific">Didymodactylos carnosus</name>
    <dbReference type="NCBI Taxonomy" id="1234261"/>
    <lineage>
        <taxon>Eukaryota</taxon>
        <taxon>Metazoa</taxon>
        <taxon>Spiralia</taxon>
        <taxon>Gnathifera</taxon>
        <taxon>Rotifera</taxon>
        <taxon>Eurotatoria</taxon>
        <taxon>Bdelloidea</taxon>
        <taxon>Philodinida</taxon>
        <taxon>Philodinidae</taxon>
        <taxon>Didymodactylos</taxon>
    </lineage>
</organism>
<evidence type="ECO:0000313" key="1">
    <source>
        <dbReference type="EMBL" id="CAF1447658.1"/>
    </source>
</evidence>
<dbReference type="Proteomes" id="UP000681722">
    <property type="component" value="Unassembled WGS sequence"/>
</dbReference>
<accession>A0A815PE27</accession>
<dbReference type="EMBL" id="CAJOBC010084766">
    <property type="protein sequence ID" value="CAF4321961.1"/>
    <property type="molecule type" value="Genomic_DNA"/>
</dbReference>
<evidence type="ECO:0000313" key="3">
    <source>
        <dbReference type="Proteomes" id="UP000663829"/>
    </source>
</evidence>